<feature type="compositionally biased region" description="Basic and acidic residues" evidence="1">
    <location>
        <begin position="1"/>
        <end position="11"/>
    </location>
</feature>
<evidence type="ECO:0000313" key="3">
    <source>
        <dbReference type="Proteomes" id="UP000289260"/>
    </source>
</evidence>
<protein>
    <submittedName>
        <fullName evidence="2">Uncharacterized protein</fullName>
    </submittedName>
</protein>
<dbReference type="EMBL" id="CP035806">
    <property type="protein sequence ID" value="QBE48804.1"/>
    <property type="molecule type" value="Genomic_DNA"/>
</dbReference>
<feature type="compositionally biased region" description="Basic and acidic residues" evidence="1">
    <location>
        <begin position="70"/>
        <end position="87"/>
    </location>
</feature>
<dbReference type="KEGG" id="ltr:EVS81_08140"/>
<evidence type="ECO:0000256" key="1">
    <source>
        <dbReference type="SAM" id="MobiDB-lite"/>
    </source>
</evidence>
<dbReference type="Proteomes" id="UP000289260">
    <property type="component" value="Chromosome"/>
</dbReference>
<reference evidence="2 3" key="1">
    <citation type="submission" date="2019-02" db="EMBL/GenBank/DDBJ databases">
        <authorList>
            <person name="Sun L."/>
            <person name="Pan D."/>
            <person name="Wu X."/>
        </authorList>
    </citation>
    <scope>NUCLEOTIDE SEQUENCE [LARGE SCALE GENOMIC DNA]</scope>
    <source>
        <strain evidence="2 3">JW-1</strain>
    </source>
</reference>
<accession>A0A4P6KH05</accession>
<proteinExistence type="predicted"/>
<organism evidence="2 3">
    <name type="scientific">Leucobacter triazinivorans</name>
    <dbReference type="NCBI Taxonomy" id="1784719"/>
    <lineage>
        <taxon>Bacteria</taxon>
        <taxon>Bacillati</taxon>
        <taxon>Actinomycetota</taxon>
        <taxon>Actinomycetes</taxon>
        <taxon>Micrococcales</taxon>
        <taxon>Microbacteriaceae</taxon>
        <taxon>Leucobacter</taxon>
    </lineage>
</organism>
<evidence type="ECO:0000313" key="2">
    <source>
        <dbReference type="EMBL" id="QBE48804.1"/>
    </source>
</evidence>
<sequence>MAHHEQHEHHAPNGRSEQTGATESDEASGVSSSGAGDEKMDRPILDGSTDDLGHDGQRQNPRYGMSDPGLIRHPETGEKTPIPDEEA</sequence>
<feature type="region of interest" description="Disordered" evidence="1">
    <location>
        <begin position="1"/>
        <end position="87"/>
    </location>
</feature>
<dbReference type="OrthoDB" id="4991166at2"/>
<name>A0A4P6KH05_9MICO</name>
<dbReference type="RefSeq" id="WP_130109939.1">
    <property type="nucleotide sequence ID" value="NZ_CP035806.1"/>
</dbReference>
<gene>
    <name evidence="2" type="ORF">EVS81_08140</name>
</gene>
<keyword evidence="3" id="KW-1185">Reference proteome</keyword>
<dbReference type="AlphaFoldDB" id="A0A4P6KH05"/>